<dbReference type="Pfam" id="PF12680">
    <property type="entry name" value="SnoaL_2"/>
    <property type="match status" value="1"/>
</dbReference>
<gene>
    <name evidence="2" type="ORF">CQA01_31030</name>
</gene>
<name>A0A512CEC7_9BACT</name>
<proteinExistence type="predicted"/>
<dbReference type="SUPFAM" id="SSF54427">
    <property type="entry name" value="NTF2-like"/>
    <property type="match status" value="1"/>
</dbReference>
<reference evidence="2 3" key="1">
    <citation type="submission" date="2019-07" db="EMBL/GenBank/DDBJ databases">
        <title>Whole genome shotgun sequence of Cyclobacterium qasimii NBRC 106168.</title>
        <authorList>
            <person name="Hosoyama A."/>
            <person name="Uohara A."/>
            <person name="Ohji S."/>
            <person name="Ichikawa N."/>
        </authorList>
    </citation>
    <scope>NUCLEOTIDE SEQUENCE [LARGE SCALE GENOMIC DNA]</scope>
    <source>
        <strain evidence="2 3">NBRC 106168</strain>
    </source>
</reference>
<dbReference type="InterPro" id="IPR037401">
    <property type="entry name" value="SnoaL-like"/>
</dbReference>
<comment type="caution">
    <text evidence="2">The sequence shown here is derived from an EMBL/GenBank/DDBJ whole genome shotgun (WGS) entry which is preliminary data.</text>
</comment>
<dbReference type="RefSeq" id="WP_020888735.1">
    <property type="nucleotide sequence ID" value="NZ_BJYV01000016.1"/>
</dbReference>
<dbReference type="Gene3D" id="3.10.450.50">
    <property type="match status" value="1"/>
</dbReference>
<keyword evidence="3" id="KW-1185">Reference proteome</keyword>
<feature type="domain" description="SnoaL-like" evidence="1">
    <location>
        <begin position="8"/>
        <end position="109"/>
    </location>
</feature>
<evidence type="ECO:0000259" key="1">
    <source>
        <dbReference type="Pfam" id="PF12680"/>
    </source>
</evidence>
<dbReference type="InterPro" id="IPR032710">
    <property type="entry name" value="NTF2-like_dom_sf"/>
</dbReference>
<dbReference type="AlphaFoldDB" id="A0A512CEC7"/>
<evidence type="ECO:0000313" key="3">
    <source>
        <dbReference type="Proteomes" id="UP000321301"/>
    </source>
</evidence>
<accession>A0A512CEC7</accession>
<dbReference type="EMBL" id="BJYV01000016">
    <property type="protein sequence ID" value="GEO22569.1"/>
    <property type="molecule type" value="Genomic_DNA"/>
</dbReference>
<protein>
    <submittedName>
        <fullName evidence="2">Ketosteroid isomerase</fullName>
    </submittedName>
</protein>
<dbReference type="Proteomes" id="UP000321301">
    <property type="component" value="Unassembled WGS sequence"/>
</dbReference>
<sequence>MDNNDLLKKFYTSFSKGDSKGMVECYHKDIVFKDPVFGTLKGDRAFKMWEMLLSNKKADTKISFDIRRVSDERGKVNWVAEYVYGEKKREVTNKVSGEFKFKDEKIIEHIDSFNLWKWTKQAMGIVGYLIGWTPFMKSKIQKTTNKRLDKFIAEQSKN</sequence>
<keyword evidence="2" id="KW-0413">Isomerase</keyword>
<dbReference type="GO" id="GO:0016853">
    <property type="term" value="F:isomerase activity"/>
    <property type="evidence" value="ECO:0007669"/>
    <property type="project" value="UniProtKB-KW"/>
</dbReference>
<evidence type="ECO:0000313" key="2">
    <source>
        <dbReference type="EMBL" id="GEO22569.1"/>
    </source>
</evidence>
<organism evidence="2 3">
    <name type="scientific">Cyclobacterium qasimii</name>
    <dbReference type="NCBI Taxonomy" id="1350429"/>
    <lineage>
        <taxon>Bacteria</taxon>
        <taxon>Pseudomonadati</taxon>
        <taxon>Bacteroidota</taxon>
        <taxon>Cytophagia</taxon>
        <taxon>Cytophagales</taxon>
        <taxon>Cyclobacteriaceae</taxon>
        <taxon>Cyclobacterium</taxon>
    </lineage>
</organism>